<dbReference type="PANTHER" id="PTHR43701">
    <property type="entry name" value="MEMBRANE TRANSPORTER PROTEIN MJ0441-RELATED"/>
    <property type="match status" value="1"/>
</dbReference>
<keyword evidence="3 6" id="KW-0812">Transmembrane</keyword>
<comment type="subcellular location">
    <subcellularLocation>
        <location evidence="6">Cell membrane</location>
        <topology evidence="6">Multi-pass membrane protein</topology>
    </subcellularLocation>
    <subcellularLocation>
        <location evidence="1">Membrane</location>
        <topology evidence="1">Multi-pass membrane protein</topology>
    </subcellularLocation>
</comment>
<feature type="transmembrane region" description="Helical" evidence="6">
    <location>
        <begin position="37"/>
        <end position="63"/>
    </location>
</feature>
<feature type="transmembrane region" description="Helical" evidence="6">
    <location>
        <begin position="75"/>
        <end position="94"/>
    </location>
</feature>
<dbReference type="OrthoDB" id="8559109at2"/>
<comment type="similarity">
    <text evidence="2 6">Belongs to the 4-toluene sulfonate uptake permease (TSUP) (TC 2.A.102) family.</text>
</comment>
<evidence type="ECO:0000256" key="1">
    <source>
        <dbReference type="ARBA" id="ARBA00004141"/>
    </source>
</evidence>
<dbReference type="EMBL" id="FOXF01000007">
    <property type="protein sequence ID" value="SFP17960.1"/>
    <property type="molecule type" value="Genomic_DNA"/>
</dbReference>
<sequence>MNQVVEQLLLFLGGFVANVLASLSGGGAGFVQLPLLIFMGLPFSLALGTHKVAVVALGLGSLAKNHQVNNLNGKAVLIFLLLGCPAVVLGSVFVVELKDWIAEFSLGLITIASVIYSATKKQFGLENRENTLTRRDYVRAAFFTVLVGILSGSFSSGAGLMAIMVMVMCYRMDIKKAIHHSMILVAFIWNLTGAVAMGTMASIHWEWVPMLVLGAFLGGFTGTFLIKYLDAAKIKILFQFIMLSSGILLLYKAGVHFTG</sequence>
<keyword evidence="6" id="KW-1003">Cell membrane</keyword>
<feature type="transmembrane region" description="Helical" evidence="6">
    <location>
        <begin position="177"/>
        <end position="195"/>
    </location>
</feature>
<dbReference type="GO" id="GO:0005886">
    <property type="term" value="C:plasma membrane"/>
    <property type="evidence" value="ECO:0007669"/>
    <property type="project" value="UniProtKB-SubCell"/>
</dbReference>
<keyword evidence="4 6" id="KW-1133">Transmembrane helix</keyword>
<evidence type="ECO:0000256" key="3">
    <source>
        <dbReference type="ARBA" id="ARBA00022692"/>
    </source>
</evidence>
<evidence type="ECO:0000313" key="7">
    <source>
        <dbReference type="EMBL" id="SFP17960.1"/>
    </source>
</evidence>
<dbReference type="RefSeq" id="WP_031578354.1">
    <property type="nucleotide sequence ID" value="NZ_FOXF01000007.1"/>
</dbReference>
<evidence type="ECO:0000256" key="2">
    <source>
        <dbReference type="ARBA" id="ARBA00009142"/>
    </source>
</evidence>
<evidence type="ECO:0000256" key="5">
    <source>
        <dbReference type="ARBA" id="ARBA00023136"/>
    </source>
</evidence>
<reference evidence="7 8" key="1">
    <citation type="submission" date="2016-10" db="EMBL/GenBank/DDBJ databases">
        <authorList>
            <person name="Varghese N."/>
            <person name="Submissions S."/>
        </authorList>
    </citation>
    <scope>NUCLEOTIDE SEQUENCE [LARGE SCALE GENOMIC DNA]</scope>
    <source>
        <strain evidence="7 8">DSM 1361</strain>
    </source>
</reference>
<dbReference type="InterPro" id="IPR002781">
    <property type="entry name" value="TM_pro_TauE-like"/>
</dbReference>
<feature type="transmembrane region" description="Helical" evidence="6">
    <location>
        <begin position="232"/>
        <end position="251"/>
    </location>
</feature>
<evidence type="ECO:0000313" key="8">
    <source>
        <dbReference type="Proteomes" id="UP000243745"/>
    </source>
</evidence>
<feature type="transmembrane region" description="Helical" evidence="6">
    <location>
        <begin position="207"/>
        <end position="226"/>
    </location>
</feature>
<evidence type="ECO:0000256" key="4">
    <source>
        <dbReference type="ARBA" id="ARBA00022989"/>
    </source>
</evidence>
<dbReference type="Proteomes" id="UP000243745">
    <property type="component" value="Unassembled WGS sequence"/>
</dbReference>
<name>A0A662ZFL2_9GAMM</name>
<proteinExistence type="inferred from homology"/>
<keyword evidence="8" id="KW-1185">Reference proteome</keyword>
<keyword evidence="5 6" id="KW-0472">Membrane</keyword>
<accession>A0A662ZFL2</accession>
<dbReference type="InterPro" id="IPR051598">
    <property type="entry name" value="TSUP/Inactive_protease-like"/>
</dbReference>
<dbReference type="PANTHER" id="PTHR43701:SF5">
    <property type="entry name" value="MEMBRANE TRANSPORTER PROTEIN-RELATED"/>
    <property type="match status" value="1"/>
</dbReference>
<protein>
    <recommendedName>
        <fullName evidence="6">Probable membrane transporter protein</fullName>
    </recommendedName>
</protein>
<evidence type="ECO:0000256" key="6">
    <source>
        <dbReference type="RuleBase" id="RU363041"/>
    </source>
</evidence>
<dbReference type="AlphaFoldDB" id="A0A662ZFL2"/>
<organism evidence="7 8">
    <name type="scientific">Ruminobacter amylophilus</name>
    <dbReference type="NCBI Taxonomy" id="867"/>
    <lineage>
        <taxon>Bacteria</taxon>
        <taxon>Pseudomonadati</taxon>
        <taxon>Pseudomonadota</taxon>
        <taxon>Gammaproteobacteria</taxon>
        <taxon>Aeromonadales</taxon>
        <taxon>Succinivibrionaceae</taxon>
        <taxon>Ruminobacter</taxon>
    </lineage>
</organism>
<feature type="transmembrane region" description="Helical" evidence="6">
    <location>
        <begin position="140"/>
        <end position="165"/>
    </location>
</feature>
<dbReference type="Pfam" id="PF01925">
    <property type="entry name" value="TauE"/>
    <property type="match status" value="1"/>
</dbReference>
<gene>
    <name evidence="7" type="ORF">SAMN02910344_00656</name>
</gene>